<dbReference type="AlphaFoldDB" id="A0A0L8AP04"/>
<evidence type="ECO:0008006" key="3">
    <source>
        <dbReference type="Google" id="ProtNLM"/>
    </source>
</evidence>
<organism evidence="1 2">
    <name type="scientific">Roseivirga seohaensis subsp. aquiponti</name>
    <dbReference type="NCBI Taxonomy" id="1566026"/>
    <lineage>
        <taxon>Bacteria</taxon>
        <taxon>Pseudomonadati</taxon>
        <taxon>Bacteroidota</taxon>
        <taxon>Cytophagia</taxon>
        <taxon>Cytophagales</taxon>
        <taxon>Roseivirgaceae</taxon>
        <taxon>Roseivirga</taxon>
    </lineage>
</organism>
<dbReference type="Gene3D" id="2.40.160.130">
    <property type="entry name" value="Capsule assembly protein Wzi"/>
    <property type="match status" value="1"/>
</dbReference>
<proteinExistence type="predicted"/>
<protein>
    <recommendedName>
        <fullName evidence="3">Capsule assembly Wzi family protein</fullName>
    </recommendedName>
</protein>
<evidence type="ECO:0000313" key="2">
    <source>
        <dbReference type="Proteomes" id="UP000036908"/>
    </source>
</evidence>
<evidence type="ECO:0000313" key="1">
    <source>
        <dbReference type="EMBL" id="KOF03981.1"/>
    </source>
</evidence>
<dbReference type="EMBL" id="JSVA01000004">
    <property type="protein sequence ID" value="KOF03981.1"/>
    <property type="molecule type" value="Genomic_DNA"/>
</dbReference>
<name>A0A0L8AP04_9BACT</name>
<sequence>MQLKTYIIVPILFLAFCTQLKAQSSLPLSFDAINEYHRRNQLLGQFDSTVSFLKLPLYSESFSKPLFGLNEETSPTGFQKNKWMNVKLLPVLSKSVYNRKQPYGWNNGSILPASGYQQMISAGFSAKVGPLKIQLYPEYLYAQNKEYDGFPLEAYDLIWYNYYRSQLNYIDTPERFGEKSINEVLWGQSSIKLEFGPVAFGLSNENIQWGPGKRNSLVMSNNARGFKHLTFNSSRPVKTPIGSFEWQLIGAKLENSGYTPPRPFFTYNGRFVRNPKNPDWRYMSGLMLGYQPKWIPGLSLGLTRVVQQYSETAKQNNDYLAALGSVFRKNDKIDDIVRDQLASIFLRYFWTSTKSEFYFEFARNDASWNFRDFFLEPGHAAGFMFGFNKLFPYKRKSDEFIEANLEWTILQQSANRIIRNASTFYIHSRVRQGYTNYGEVMGAGIGPSGNSQTFNVNWVQGINKIGLQLERYVHNNDLYIDLFTITQDPRRHWIDISAFAKATWQFDDLIIDGKLGVIKSLNYQYQILDQLRTPQFFIPGKDVINVSAGLDLIYIF</sequence>
<dbReference type="InterPro" id="IPR038636">
    <property type="entry name" value="Wzi_sf"/>
</dbReference>
<gene>
    <name evidence="1" type="ORF">OB69_02960</name>
</gene>
<comment type="caution">
    <text evidence="1">The sequence shown here is derived from an EMBL/GenBank/DDBJ whole genome shotgun (WGS) entry which is preliminary data.</text>
</comment>
<dbReference type="Proteomes" id="UP000036908">
    <property type="component" value="Unassembled WGS sequence"/>
</dbReference>
<dbReference type="Pfam" id="PF14052">
    <property type="entry name" value="Caps_assemb_Wzi"/>
    <property type="match status" value="1"/>
</dbReference>
<reference evidence="2" key="1">
    <citation type="submission" date="2014-11" db="EMBL/GenBank/DDBJ databases">
        <title>Genome sequencing of Roseivirga sp. D-25.</title>
        <authorList>
            <person name="Selvaratnam C."/>
            <person name="Thevarajoo S."/>
            <person name="Goh K.M."/>
            <person name="Eee R."/>
            <person name="Chan K.-G."/>
            <person name="Chong C.S."/>
        </authorList>
    </citation>
    <scope>NUCLEOTIDE SEQUENCE [LARGE SCALE GENOMIC DNA]</scope>
    <source>
        <strain evidence="2">D-25</strain>
    </source>
</reference>
<keyword evidence="2" id="KW-1185">Reference proteome</keyword>
<dbReference type="InterPro" id="IPR026950">
    <property type="entry name" value="Caps_assemb_Wzi"/>
</dbReference>
<accession>A0A0L8AP04</accession>
<dbReference type="PATRIC" id="fig|1566026.4.peg.2361"/>